<evidence type="ECO:0000313" key="2">
    <source>
        <dbReference type="EMBL" id="MDX2964389.1"/>
    </source>
</evidence>
<reference evidence="2 4" key="1">
    <citation type="journal article" date="2023" name="Microb. Genom.">
        <title>Mesoterricola silvestris gen. nov., sp. nov., Mesoterricola sediminis sp. nov., Geothrix oryzae sp. nov., Geothrix edaphica sp. nov., Geothrix rubra sp. nov., and Geothrix limicola sp. nov., six novel members of Acidobacteriota isolated from soils.</title>
        <authorList>
            <person name="Weisberg A.J."/>
            <person name="Pearce E."/>
            <person name="Kramer C.G."/>
            <person name="Chang J.H."/>
            <person name="Clarke C.R."/>
        </authorList>
    </citation>
    <scope>NUCLEOTIDE SEQUENCE</scope>
    <source>
        <strain evidence="3 4">NB05-1H</strain>
        <strain evidence="2">NRRL_B-16521</strain>
    </source>
</reference>
<feature type="region of interest" description="Disordered" evidence="1">
    <location>
        <begin position="372"/>
        <end position="391"/>
    </location>
</feature>
<organism evidence="2 5">
    <name type="scientific">Streptomyces acidiscabies</name>
    <dbReference type="NCBI Taxonomy" id="42234"/>
    <lineage>
        <taxon>Bacteria</taxon>
        <taxon>Bacillati</taxon>
        <taxon>Actinomycetota</taxon>
        <taxon>Actinomycetes</taxon>
        <taxon>Kitasatosporales</taxon>
        <taxon>Streptomycetaceae</taxon>
        <taxon>Streptomyces</taxon>
    </lineage>
</organism>
<dbReference type="EMBL" id="JARAWC010000030">
    <property type="protein sequence ID" value="MDX2964389.1"/>
    <property type="molecule type" value="Genomic_DNA"/>
</dbReference>
<gene>
    <name evidence="2" type="ORF">PV399_32430</name>
    <name evidence="3" type="ORF">PV666_34425</name>
</gene>
<dbReference type="Proteomes" id="UP001282288">
    <property type="component" value="Unassembled WGS sequence"/>
</dbReference>
<dbReference type="GeneID" id="69812509"/>
<accession>A0AAP6BGP4</accession>
<name>A0AAP6BGP4_9ACTN</name>
<feature type="region of interest" description="Disordered" evidence="1">
    <location>
        <begin position="247"/>
        <end position="280"/>
    </location>
</feature>
<feature type="compositionally biased region" description="Pro residues" evidence="1">
    <location>
        <begin position="267"/>
        <end position="280"/>
    </location>
</feature>
<evidence type="ECO:0000313" key="5">
    <source>
        <dbReference type="Proteomes" id="UP001282288"/>
    </source>
</evidence>
<keyword evidence="4" id="KW-1185">Reference proteome</keyword>
<comment type="caution">
    <text evidence="2">The sequence shown here is derived from an EMBL/GenBank/DDBJ whole genome shotgun (WGS) entry which is preliminary data.</text>
</comment>
<sequence>MTPDTRAIDAWNAAVRRATAVVHQEQPGGMHEDDWGSVAKRDIIALVLYALHTDSGTAVESVPWSQVLWWLWDDEHVITLVEDTLAGAARAVTGSGGEPEDPTHPALARWSWLNRTWDPAALVRYRGQTPAPWTALGPSDGATATPLPTARWDGMSRGIGEALPDPALEICTSWAAGMVAAVLSAEQGGCSRHQRVRVISGPHAGQSGYVMDIGWVWDDETRQVTGPAGYTVDLDDEEGVTDIDADLLTPASDHRWPRRPDGSLKDGPPPGFHDPLPPTPPCADDLAALLADADNPEAVPEDLRQTIRAAHHHRHLDVRRLAAPRPRRATVQLLLHSYALTKQDTAASAARAEIWELVITKHLHDEQPARFLSTSDSEAKELAGQRTGLML</sequence>
<evidence type="ECO:0000256" key="1">
    <source>
        <dbReference type="SAM" id="MobiDB-lite"/>
    </source>
</evidence>
<evidence type="ECO:0000313" key="3">
    <source>
        <dbReference type="EMBL" id="MDX3022938.1"/>
    </source>
</evidence>
<evidence type="ECO:0000313" key="4">
    <source>
        <dbReference type="Proteomes" id="UP001272987"/>
    </source>
</evidence>
<dbReference type="AlphaFoldDB" id="A0AAP6BGP4"/>
<dbReference type="Proteomes" id="UP001272987">
    <property type="component" value="Unassembled WGS sequence"/>
</dbReference>
<proteinExistence type="predicted"/>
<dbReference type="EMBL" id="JARAWP010000024">
    <property type="protein sequence ID" value="MDX3022938.1"/>
    <property type="molecule type" value="Genomic_DNA"/>
</dbReference>
<feature type="compositionally biased region" description="Basic and acidic residues" evidence="1">
    <location>
        <begin position="252"/>
        <end position="264"/>
    </location>
</feature>
<protein>
    <submittedName>
        <fullName evidence="2">Uncharacterized protein</fullName>
    </submittedName>
</protein>
<dbReference type="RefSeq" id="WP_141655566.1">
    <property type="nucleotide sequence ID" value="NZ_CP122369.1"/>
</dbReference>